<reference evidence="2" key="1">
    <citation type="submission" date="2014-12" db="EMBL/GenBank/DDBJ databases">
        <title>Parallel Evolution in Life History Adaptation Evident in the Tissue-Specific Poeciliopsis prolifica transcriptome.</title>
        <authorList>
            <person name="Jue N.K."/>
            <person name="Foley R.J."/>
            <person name="Obergfell C."/>
            <person name="Reznick D.N."/>
            <person name="O'Neill R.J."/>
            <person name="O'Neill M.J."/>
        </authorList>
    </citation>
    <scope>NUCLEOTIDE SEQUENCE</scope>
</reference>
<dbReference type="EMBL" id="GBYX01473249">
    <property type="protein sequence ID" value="JAO08407.1"/>
    <property type="molecule type" value="Transcribed_RNA"/>
</dbReference>
<evidence type="ECO:0000256" key="1">
    <source>
        <dbReference type="SAM" id="MobiDB-lite"/>
    </source>
</evidence>
<feature type="compositionally biased region" description="Low complexity" evidence="1">
    <location>
        <begin position="164"/>
        <end position="190"/>
    </location>
</feature>
<protein>
    <submittedName>
        <fullName evidence="2">PPUP7070</fullName>
    </submittedName>
</protein>
<accession>A0A0S7ET83</accession>
<feature type="non-terminal residue" evidence="2">
    <location>
        <position position="208"/>
    </location>
</feature>
<evidence type="ECO:0000313" key="2">
    <source>
        <dbReference type="EMBL" id="JAO08407.1"/>
    </source>
</evidence>
<sequence length="208" mass="21166">TQGVWGNIPARSARQLHTDALFFRRISVCVLRGTRPLQGERLKDGMDELTRQMEISGEKVLTETVTSTTRLTSLPPKGTSGSNHRNMSSGAGGLGFEKNVLTQNSSGTYFSSSSIGVTSNYSSSSGIYLGGDSSGGGEGGGSYIDGEGYGSGGGGRGGGGGSSGSTYLVSSVSKVRSSSSGGARRAQTGGSVSGACRQVSRERKTIAS</sequence>
<name>A0A0S7ET83_9TELE</name>
<feature type="region of interest" description="Disordered" evidence="1">
    <location>
        <begin position="147"/>
        <end position="208"/>
    </location>
</feature>
<dbReference type="AlphaFoldDB" id="A0A0S7ET83"/>
<feature type="compositionally biased region" description="Low complexity" evidence="1">
    <location>
        <begin position="64"/>
        <end position="77"/>
    </location>
</feature>
<feature type="compositionally biased region" description="Basic and acidic residues" evidence="1">
    <location>
        <begin position="199"/>
        <end position="208"/>
    </location>
</feature>
<proteinExistence type="predicted"/>
<organism evidence="2">
    <name type="scientific">Poeciliopsis prolifica</name>
    <name type="common">blackstripe livebearer</name>
    <dbReference type="NCBI Taxonomy" id="188132"/>
    <lineage>
        <taxon>Eukaryota</taxon>
        <taxon>Metazoa</taxon>
        <taxon>Chordata</taxon>
        <taxon>Craniata</taxon>
        <taxon>Vertebrata</taxon>
        <taxon>Euteleostomi</taxon>
        <taxon>Actinopterygii</taxon>
        <taxon>Neopterygii</taxon>
        <taxon>Teleostei</taxon>
        <taxon>Neoteleostei</taxon>
        <taxon>Acanthomorphata</taxon>
        <taxon>Ovalentaria</taxon>
        <taxon>Atherinomorphae</taxon>
        <taxon>Cyprinodontiformes</taxon>
        <taxon>Poeciliidae</taxon>
        <taxon>Poeciliinae</taxon>
        <taxon>Poeciliopsis</taxon>
    </lineage>
</organism>
<feature type="non-terminal residue" evidence="2">
    <location>
        <position position="1"/>
    </location>
</feature>
<feature type="compositionally biased region" description="Gly residues" evidence="1">
    <location>
        <begin position="147"/>
        <end position="163"/>
    </location>
</feature>
<gene>
    <name evidence="2" type="primary">PPUP7070</name>
</gene>
<feature type="compositionally biased region" description="Polar residues" evidence="1">
    <location>
        <begin position="79"/>
        <end position="89"/>
    </location>
</feature>
<feature type="region of interest" description="Disordered" evidence="1">
    <location>
        <begin position="64"/>
        <end position="94"/>
    </location>
</feature>